<dbReference type="EC" id="4.2.1.10" evidence="5 8"/>
<dbReference type="NCBIfam" id="NF003805">
    <property type="entry name" value="PRK05395.1-2"/>
    <property type="match status" value="1"/>
</dbReference>
<dbReference type="InterPro" id="IPR036441">
    <property type="entry name" value="DHquinase_II_sf"/>
</dbReference>
<protein>
    <recommendedName>
        <fullName evidence="5 8">3-dehydroquinate dehydratase</fullName>
        <shortName evidence="8">3-dehydroquinase</shortName>
        <ecNumber evidence="5 8">4.2.1.10</ecNumber>
    </recommendedName>
    <alternativeName>
        <fullName evidence="8">Type II DHQase</fullName>
    </alternativeName>
</protein>
<feature type="binding site" evidence="8">
    <location>
        <position position="119"/>
    </location>
    <ligand>
        <name>substrate</name>
    </ligand>
</feature>
<evidence type="ECO:0000256" key="6">
    <source>
        <dbReference type="ARBA" id="ARBA00023141"/>
    </source>
</evidence>
<evidence type="ECO:0000256" key="1">
    <source>
        <dbReference type="ARBA" id="ARBA00001864"/>
    </source>
</evidence>
<dbReference type="NCBIfam" id="NF003806">
    <property type="entry name" value="PRK05395.1-3"/>
    <property type="match status" value="1"/>
</dbReference>
<feature type="site" description="Transition state stabilizer" evidence="8">
    <location>
        <position position="63"/>
    </location>
</feature>
<name>A0ABQ3R731_STRRR</name>
<comment type="pathway">
    <text evidence="2 8">Metabolic intermediate biosynthesis; chorismate biosynthesis; chorismate from D-erythrose 4-phosphate and phosphoenolpyruvate: step 3/7.</text>
</comment>
<dbReference type="InterPro" id="IPR001874">
    <property type="entry name" value="DHquinase_II"/>
</dbReference>
<dbReference type="PANTHER" id="PTHR21272:SF3">
    <property type="entry name" value="CATABOLIC 3-DEHYDROQUINASE"/>
    <property type="match status" value="1"/>
</dbReference>
<sequence length="196" mass="20828">MRAVETGIQGRLSARDGVIDRFMTSGGRGRAAHRRTGGTVPRTLANAPIMILNGPNLNLLGQRQPEIYGKDTLADVEALCAKAAAAHGGTVDLRQSNHEGQLVDWIHEARLGHCGIVINPGAYSHTSVAILDALNTCDGMPVLEVHISNIHQREPFRHHSYVSQRADGVIAGCGVQGYVFGVERVAALLGAARADA</sequence>
<dbReference type="Pfam" id="PF01220">
    <property type="entry name" value="DHquinase_II"/>
    <property type="match status" value="1"/>
</dbReference>
<dbReference type="InterPro" id="IPR018509">
    <property type="entry name" value="DHquinase_II_CS"/>
</dbReference>
<keyword evidence="6 8" id="KW-0057">Aromatic amino acid biosynthesis</keyword>
<comment type="subunit">
    <text evidence="4 8">Homododecamer.</text>
</comment>
<dbReference type="CDD" id="cd00466">
    <property type="entry name" value="DHQase_II"/>
    <property type="match status" value="1"/>
</dbReference>
<comment type="similarity">
    <text evidence="3 8">Belongs to the type-II 3-dehydroquinase family.</text>
</comment>
<dbReference type="EMBL" id="BNEA01000001">
    <property type="protein sequence ID" value="GHI51652.1"/>
    <property type="molecule type" value="Genomic_DNA"/>
</dbReference>
<dbReference type="Gene3D" id="3.40.50.9100">
    <property type="entry name" value="Dehydroquinase, class II"/>
    <property type="match status" value="1"/>
</dbReference>
<comment type="caution">
    <text evidence="9">The sequence shown here is derived from an EMBL/GenBank/DDBJ whole genome shotgun (WGS) entry which is preliminary data.</text>
</comment>
<proteinExistence type="inferred from homology"/>
<gene>
    <name evidence="8" type="primary">aroQ</name>
    <name evidence="9" type="ORF">Srubr_14980</name>
</gene>
<keyword evidence="8" id="KW-0028">Amino-acid biosynthesis</keyword>
<reference evidence="10" key="1">
    <citation type="submission" date="2023-07" db="EMBL/GenBank/DDBJ databases">
        <title>Whole genome shotgun sequence of Streptomyces achromogenes subsp. rubradiris NBRC 14000.</title>
        <authorList>
            <person name="Komaki H."/>
            <person name="Tamura T."/>
        </authorList>
    </citation>
    <scope>NUCLEOTIDE SEQUENCE [LARGE SCALE GENOMIC DNA]</scope>
    <source>
        <strain evidence="10">NBRC 14000</strain>
    </source>
</reference>
<comment type="function">
    <text evidence="8">Catalyzes a trans-dehydration via an enolate intermediate.</text>
</comment>
<evidence type="ECO:0000256" key="4">
    <source>
        <dbReference type="ARBA" id="ARBA00011193"/>
    </source>
</evidence>
<evidence type="ECO:0000256" key="2">
    <source>
        <dbReference type="ARBA" id="ARBA00004902"/>
    </source>
</evidence>
<dbReference type="Proteomes" id="UP000646738">
    <property type="component" value="Unassembled WGS sequence"/>
</dbReference>
<evidence type="ECO:0000256" key="3">
    <source>
        <dbReference type="ARBA" id="ARBA00011037"/>
    </source>
</evidence>
<dbReference type="PANTHER" id="PTHR21272">
    <property type="entry name" value="CATABOLIC 3-DEHYDROQUINASE"/>
    <property type="match status" value="1"/>
</dbReference>
<feature type="active site" description="Proton acceptor" evidence="8">
    <location>
        <position position="68"/>
    </location>
</feature>
<dbReference type="PROSITE" id="PS01029">
    <property type="entry name" value="DEHYDROQUINASE_II"/>
    <property type="match status" value="1"/>
</dbReference>
<dbReference type="NCBIfam" id="TIGR01088">
    <property type="entry name" value="aroQ"/>
    <property type="match status" value="1"/>
</dbReference>
<accession>A0ABQ3R731</accession>
<dbReference type="NCBIfam" id="NF003807">
    <property type="entry name" value="PRK05395.1-4"/>
    <property type="match status" value="1"/>
</dbReference>
<evidence type="ECO:0000256" key="5">
    <source>
        <dbReference type="ARBA" id="ARBA00012060"/>
    </source>
</evidence>
<dbReference type="SUPFAM" id="SSF52304">
    <property type="entry name" value="Type II 3-dehydroquinate dehydratase"/>
    <property type="match status" value="1"/>
</dbReference>
<evidence type="ECO:0000256" key="7">
    <source>
        <dbReference type="ARBA" id="ARBA00023239"/>
    </source>
</evidence>
<feature type="binding site" evidence="8">
    <location>
        <position position="125"/>
    </location>
    <ligand>
        <name>substrate</name>
    </ligand>
</feature>
<keyword evidence="10" id="KW-1185">Reference proteome</keyword>
<evidence type="ECO:0000256" key="8">
    <source>
        <dbReference type="HAMAP-Rule" id="MF_00169"/>
    </source>
</evidence>
<dbReference type="HAMAP" id="MF_00169">
    <property type="entry name" value="AroQ"/>
    <property type="match status" value="1"/>
</dbReference>
<evidence type="ECO:0000313" key="9">
    <source>
        <dbReference type="EMBL" id="GHI51652.1"/>
    </source>
</evidence>
<feature type="active site" description="Proton donor" evidence="8">
    <location>
        <position position="146"/>
    </location>
</feature>
<feature type="binding site" evidence="8">
    <location>
        <position position="132"/>
    </location>
    <ligand>
        <name>substrate</name>
    </ligand>
</feature>
<evidence type="ECO:0000313" key="10">
    <source>
        <dbReference type="Proteomes" id="UP000646738"/>
    </source>
</evidence>
<organism evidence="9 10">
    <name type="scientific">Streptomyces rubradiris</name>
    <name type="common">Streptomyces achromogenes subsp. rubradiris</name>
    <dbReference type="NCBI Taxonomy" id="285531"/>
    <lineage>
        <taxon>Bacteria</taxon>
        <taxon>Bacillati</taxon>
        <taxon>Actinomycetota</taxon>
        <taxon>Actinomycetes</taxon>
        <taxon>Kitasatosporales</taxon>
        <taxon>Streptomycetaceae</taxon>
        <taxon>Streptomyces</taxon>
    </lineage>
</organism>
<keyword evidence="7 8" id="KW-0456">Lyase</keyword>
<comment type="catalytic activity">
    <reaction evidence="1 8">
        <text>3-dehydroquinate = 3-dehydroshikimate + H2O</text>
        <dbReference type="Rhea" id="RHEA:21096"/>
        <dbReference type="ChEBI" id="CHEBI:15377"/>
        <dbReference type="ChEBI" id="CHEBI:16630"/>
        <dbReference type="ChEBI" id="CHEBI:32364"/>
        <dbReference type="EC" id="4.2.1.10"/>
    </reaction>
</comment>
<feature type="binding site" evidence="8">
    <location>
        <begin position="147"/>
        <end position="148"/>
    </location>
    <ligand>
        <name>substrate</name>
    </ligand>
</feature>
<feature type="binding site" evidence="8">
    <location>
        <position position="157"/>
    </location>
    <ligand>
        <name>substrate</name>
    </ligand>
</feature>